<feature type="transmembrane region" description="Helical" evidence="7">
    <location>
        <begin position="62"/>
        <end position="82"/>
    </location>
</feature>
<dbReference type="InterPro" id="IPR020846">
    <property type="entry name" value="MFS_dom"/>
</dbReference>
<keyword evidence="4 7" id="KW-1133">Transmembrane helix</keyword>
<dbReference type="InterPro" id="IPR011701">
    <property type="entry name" value="MFS"/>
</dbReference>
<dbReference type="InterPro" id="IPR036259">
    <property type="entry name" value="MFS_trans_sf"/>
</dbReference>
<feature type="compositionally biased region" description="Basic and acidic residues" evidence="6">
    <location>
        <begin position="11"/>
        <end position="37"/>
    </location>
</feature>
<dbReference type="AlphaFoldDB" id="A0AAD7U6X5"/>
<comment type="caution">
    <text evidence="9">The sequence shown here is derived from an EMBL/GenBank/DDBJ whole genome shotgun (WGS) entry which is preliminary data.</text>
</comment>
<dbReference type="EMBL" id="JAQMWT010000675">
    <property type="protein sequence ID" value="KAJ8598339.1"/>
    <property type="molecule type" value="Genomic_DNA"/>
</dbReference>
<keyword evidence="5 7" id="KW-0472">Membrane</keyword>
<feature type="domain" description="Major facilitator superfamily (MFS) profile" evidence="8">
    <location>
        <begin position="64"/>
        <end position="492"/>
    </location>
</feature>
<evidence type="ECO:0000259" key="8">
    <source>
        <dbReference type="PROSITE" id="PS50850"/>
    </source>
</evidence>
<organism evidence="9 10">
    <name type="scientific">Chrysophaeum taylorii</name>
    <dbReference type="NCBI Taxonomy" id="2483200"/>
    <lineage>
        <taxon>Eukaryota</taxon>
        <taxon>Sar</taxon>
        <taxon>Stramenopiles</taxon>
        <taxon>Ochrophyta</taxon>
        <taxon>Pelagophyceae</taxon>
        <taxon>Pelagomonadales</taxon>
        <taxon>Pelagomonadaceae</taxon>
        <taxon>Chrysophaeum</taxon>
    </lineage>
</organism>
<evidence type="ECO:0000256" key="7">
    <source>
        <dbReference type="SAM" id="Phobius"/>
    </source>
</evidence>
<feature type="transmembrane region" description="Helical" evidence="7">
    <location>
        <begin position="196"/>
        <end position="216"/>
    </location>
</feature>
<dbReference type="GO" id="GO:0022857">
    <property type="term" value="F:transmembrane transporter activity"/>
    <property type="evidence" value="ECO:0007669"/>
    <property type="project" value="InterPro"/>
</dbReference>
<dbReference type="PANTHER" id="PTHR23510">
    <property type="entry name" value="INNER MEMBRANE TRANSPORT PROTEIN YAJR"/>
    <property type="match status" value="1"/>
</dbReference>
<feature type="transmembrane region" description="Helical" evidence="7">
    <location>
        <begin position="130"/>
        <end position="148"/>
    </location>
</feature>
<evidence type="ECO:0000256" key="5">
    <source>
        <dbReference type="ARBA" id="ARBA00023136"/>
    </source>
</evidence>
<feature type="transmembrane region" description="Helical" evidence="7">
    <location>
        <begin position="303"/>
        <end position="327"/>
    </location>
</feature>
<evidence type="ECO:0000256" key="2">
    <source>
        <dbReference type="ARBA" id="ARBA00022448"/>
    </source>
</evidence>
<feature type="compositionally biased region" description="Low complexity" evidence="6">
    <location>
        <begin position="1"/>
        <end position="10"/>
    </location>
</feature>
<dbReference type="Pfam" id="PF07690">
    <property type="entry name" value="MFS_1"/>
    <property type="match status" value="1"/>
</dbReference>
<dbReference type="PANTHER" id="PTHR23510:SF3">
    <property type="entry name" value="MAJOR FACILITATOR SUPERFAMILY DOMAIN-CONTAINING PROTEIN 8"/>
    <property type="match status" value="1"/>
</dbReference>
<proteinExistence type="predicted"/>
<evidence type="ECO:0000256" key="6">
    <source>
        <dbReference type="SAM" id="MobiDB-lite"/>
    </source>
</evidence>
<feature type="region of interest" description="Disordered" evidence="6">
    <location>
        <begin position="1"/>
        <end position="55"/>
    </location>
</feature>
<evidence type="ECO:0000256" key="3">
    <source>
        <dbReference type="ARBA" id="ARBA00022692"/>
    </source>
</evidence>
<dbReference type="GO" id="GO:0012505">
    <property type="term" value="C:endomembrane system"/>
    <property type="evidence" value="ECO:0007669"/>
    <property type="project" value="UniProtKB-SubCell"/>
</dbReference>
<evidence type="ECO:0000256" key="1">
    <source>
        <dbReference type="ARBA" id="ARBA00004127"/>
    </source>
</evidence>
<evidence type="ECO:0000313" key="9">
    <source>
        <dbReference type="EMBL" id="KAJ8598339.1"/>
    </source>
</evidence>
<reference evidence="9" key="1">
    <citation type="submission" date="2023-01" db="EMBL/GenBank/DDBJ databases">
        <title>Metagenome sequencing of chrysophaentin producing Chrysophaeum taylorii.</title>
        <authorList>
            <person name="Davison J."/>
            <person name="Bewley C."/>
        </authorList>
    </citation>
    <scope>NUCLEOTIDE SEQUENCE</scope>
    <source>
        <strain evidence="9">NIES-1699</strain>
    </source>
</reference>
<accession>A0AAD7U6X5</accession>
<dbReference type="SUPFAM" id="SSF103473">
    <property type="entry name" value="MFS general substrate transporter"/>
    <property type="match status" value="1"/>
</dbReference>
<feature type="transmembrane region" description="Helical" evidence="7">
    <location>
        <begin position="236"/>
        <end position="258"/>
    </location>
</feature>
<feature type="transmembrane region" description="Helical" evidence="7">
    <location>
        <begin position="468"/>
        <end position="488"/>
    </location>
</feature>
<dbReference type="Proteomes" id="UP001230188">
    <property type="component" value="Unassembled WGS sequence"/>
</dbReference>
<feature type="transmembrane region" description="Helical" evidence="7">
    <location>
        <begin position="154"/>
        <end position="175"/>
    </location>
</feature>
<keyword evidence="2" id="KW-0813">Transport</keyword>
<evidence type="ECO:0000313" key="10">
    <source>
        <dbReference type="Proteomes" id="UP001230188"/>
    </source>
</evidence>
<feature type="transmembrane region" description="Helical" evidence="7">
    <location>
        <begin position="339"/>
        <end position="358"/>
    </location>
</feature>
<dbReference type="Gene3D" id="1.20.1250.20">
    <property type="entry name" value="MFS general substrate transporter like domains"/>
    <property type="match status" value="1"/>
</dbReference>
<evidence type="ECO:0000256" key="4">
    <source>
        <dbReference type="ARBA" id="ARBA00022989"/>
    </source>
</evidence>
<feature type="transmembrane region" description="Helical" evidence="7">
    <location>
        <begin position="102"/>
        <end position="121"/>
    </location>
</feature>
<dbReference type="InterPro" id="IPR051068">
    <property type="entry name" value="MFS_Domain-Containing_Protein"/>
</dbReference>
<name>A0AAD7U6X5_9STRA</name>
<feature type="transmembrane region" description="Helical" evidence="7">
    <location>
        <begin position="437"/>
        <end position="456"/>
    </location>
</feature>
<keyword evidence="10" id="KW-1185">Reference proteome</keyword>
<protein>
    <recommendedName>
        <fullName evidence="8">Major facilitator superfamily (MFS) profile domain-containing protein</fullName>
    </recommendedName>
</protein>
<keyword evidence="3 7" id="KW-0812">Transmembrane</keyword>
<comment type="subcellular location">
    <subcellularLocation>
        <location evidence="1">Endomembrane system</location>
        <topology evidence="1">Multi-pass membrane protein</topology>
    </subcellularLocation>
</comment>
<feature type="transmembrane region" description="Helical" evidence="7">
    <location>
        <begin position="370"/>
        <end position="389"/>
    </location>
</feature>
<dbReference type="PROSITE" id="PS50850">
    <property type="entry name" value="MFS"/>
    <property type="match status" value="1"/>
</dbReference>
<gene>
    <name evidence="9" type="ORF">CTAYLR_002976</name>
</gene>
<feature type="transmembrane region" description="Helical" evidence="7">
    <location>
        <begin position="401"/>
        <end position="425"/>
    </location>
</feature>
<sequence>MSTSSSYGSVSEEKEQEAPLKDEEAPPAKNGHEESNGHSRQSNNGHIGGGGSSGSSSSSDTVMSFFTVSYIVLLGDATRGLMFPTLWPLVSSLGGTKTKQGVIVAAFSMGRVVVSPFYGAISSYRGYRDVLIFAHLIVAMGAIWYTRVESLTGLLGAQICLGLGCGTLGVTRSYVAESVPKHQRTIYLGRLTAMQYAGFTTTPFLGSLMFHLGTYLETKILEGGWEGYVSIDALSFPATLIFFGAILACVLLMLPTFVELAPERRTKLQNRGTKIVNGHAPAASSLAAAAAISRGTRRREDMFAGVGLILNVITKGAIGCYETIGVMYATGTFGMAPPVVGYVVGACGFLGVAALLSFKIFAKYVDDVQLMTGGMAIMLLSCVLLIERLRPPFVSVHVSQVVWAIAVFLMYAIGYPVGHTAVIGWFSKAMGKRPQGFLMGLFASAGSVARVAFPIFTGVVAQRFDSDAVFFGLFLMLAITLAVIACFADSFRHAAY</sequence>